<feature type="transmembrane region" description="Helical" evidence="1">
    <location>
        <begin position="186"/>
        <end position="204"/>
    </location>
</feature>
<gene>
    <name evidence="2" type="ORF">PKNOH_S130215700</name>
</gene>
<keyword evidence="1" id="KW-0812">Transmembrane</keyword>
<evidence type="ECO:0000256" key="1">
    <source>
        <dbReference type="SAM" id="Phobius"/>
    </source>
</evidence>
<proteinExistence type="predicted"/>
<evidence type="ECO:0000313" key="3">
    <source>
        <dbReference type="Proteomes" id="UP000195012"/>
    </source>
</evidence>
<feature type="transmembrane region" description="Helical" evidence="1">
    <location>
        <begin position="28"/>
        <end position="45"/>
    </location>
</feature>
<name>A0A1Y3DKL8_PLAKN</name>
<sequence length="232" mass="26382">MINNKNNNSRVSHGFSTRSARSLNKVNSFLKVFVFTLVILAIQCFNESFSASAQKSSGNGPKVAISRLLSDLDDSTESLSTADEDEGSKSNITAEYYYIIVDDGENQVDEYGSAENFPLHSKIDDDIQMAEEVLPIRQEKISRGKDYRGNIIGETTVTDIIYEDEFMRNYRNKKRKGKFHKRMYKFLKKHHYIIPTIIAGLSLIVNNTGLAIGVMMIYLIFMSLLYVHKKVI</sequence>
<accession>A0A1Y3DKL8</accession>
<dbReference type="EMBL" id="NETL01000027">
    <property type="protein sequence ID" value="OTN64699.1"/>
    <property type="molecule type" value="Genomic_DNA"/>
</dbReference>
<dbReference type="VEuPathDB" id="PlasmoDB:PKA1H_110055500"/>
<comment type="caution">
    <text evidence="2">The sequence shown here is derived from an EMBL/GenBank/DDBJ whole genome shotgun (WGS) entry which is preliminary data.</text>
</comment>
<keyword evidence="1" id="KW-0472">Membrane</keyword>
<protein>
    <submittedName>
        <fullName evidence="2">Uncharacterized protein</fullName>
    </submittedName>
</protein>
<evidence type="ECO:0000313" key="2">
    <source>
        <dbReference type="EMBL" id="OTN64699.1"/>
    </source>
</evidence>
<dbReference type="OMA" id="KHHYIIP"/>
<organism evidence="2 3">
    <name type="scientific">Plasmodium knowlesi</name>
    <dbReference type="NCBI Taxonomy" id="5850"/>
    <lineage>
        <taxon>Eukaryota</taxon>
        <taxon>Sar</taxon>
        <taxon>Alveolata</taxon>
        <taxon>Apicomplexa</taxon>
        <taxon>Aconoidasida</taxon>
        <taxon>Haemosporida</taxon>
        <taxon>Plasmodiidae</taxon>
        <taxon>Plasmodium</taxon>
        <taxon>Plasmodium (Plasmodium)</taxon>
    </lineage>
</organism>
<dbReference type="Proteomes" id="UP000195012">
    <property type="component" value="Unassembled WGS sequence"/>
</dbReference>
<dbReference type="VEuPathDB" id="PlasmoDB:PKNOH_S130215700"/>
<dbReference type="AlphaFoldDB" id="A0A1Y3DKL8"/>
<dbReference type="VEuPathDB" id="PlasmoDB:PKNH_1149000"/>
<reference evidence="2 3" key="1">
    <citation type="submission" date="2017-05" db="EMBL/GenBank/DDBJ databases">
        <title>PacBio assembly of a Plasmodium knowlesi genome sequence with Hi-C correction and manual annotation of the SICAvar gene family.</title>
        <authorList>
            <person name="Lapp S.A."/>
            <person name="Geraldo J.A."/>
            <person name="Chien J.-T."/>
            <person name="Ay F."/>
            <person name="Pakala S.B."/>
            <person name="Batugedara G."/>
            <person name="Humphrey J.C."/>
            <person name="Debarry J.D."/>
            <person name="Le Roch K.G."/>
            <person name="Galinski M.R."/>
            <person name="Kissinger J.C."/>
        </authorList>
    </citation>
    <scope>NUCLEOTIDE SEQUENCE [LARGE SCALE GENOMIC DNA]</scope>
    <source>
        <strain evidence="3">Malayan Strain Pk1 (A+)</strain>
    </source>
</reference>
<dbReference type="OrthoDB" id="387450at2759"/>
<keyword evidence="1" id="KW-1133">Transmembrane helix</keyword>